<protein>
    <submittedName>
        <fullName evidence="3">Solute carrier family 4 member 1 adaptor protein</fullName>
    </submittedName>
</protein>
<proteinExistence type="predicted"/>
<dbReference type="Ensembl" id="ENSSOCT00000015341.1">
    <property type="protein sequence ID" value="ENSSOCP00000014954.1"/>
    <property type="gene ID" value="ENSSOCG00000011109.1"/>
</dbReference>
<feature type="compositionally biased region" description="Basic and acidic residues" evidence="2">
    <location>
        <begin position="200"/>
        <end position="214"/>
    </location>
</feature>
<reference evidence="3" key="2">
    <citation type="submission" date="2025-09" db="UniProtKB">
        <authorList>
            <consortium name="Ensembl"/>
        </authorList>
    </citation>
    <scope>IDENTIFICATION</scope>
</reference>
<evidence type="ECO:0000256" key="2">
    <source>
        <dbReference type="SAM" id="MobiDB-lite"/>
    </source>
</evidence>
<accession>A0A8D0KX20</accession>
<keyword evidence="1" id="KW-0175">Coiled coil</keyword>
<dbReference type="Proteomes" id="UP000694551">
    <property type="component" value="Unplaced"/>
</dbReference>
<reference evidence="3" key="1">
    <citation type="submission" date="2025-08" db="UniProtKB">
        <authorList>
            <consortium name="Ensembl"/>
        </authorList>
    </citation>
    <scope>IDENTIFICATION</scope>
</reference>
<feature type="coiled-coil region" evidence="1">
    <location>
        <begin position="73"/>
        <end position="100"/>
    </location>
</feature>
<evidence type="ECO:0000313" key="4">
    <source>
        <dbReference type="Proteomes" id="UP000694551"/>
    </source>
</evidence>
<evidence type="ECO:0000313" key="3">
    <source>
        <dbReference type="Ensembl" id="ENSSOCP00000014954.1"/>
    </source>
</evidence>
<sequence length="343" mass="38783">MIQCALEACRLLDARGVLRQEAVSRKRKSKNWEDEDFYDSDDDTFLDRTGAVEKKRLNRMKKAGKIEEKPETYDSLVTKLNEAENELSEITEKLKASGKVPSQPAAQDSLDEFMTEMKSGSTLDSVARKKLHLRSFELKKEQQRLKGLIKLVKPAELPELKPQCTTGSKPKKITLPLFGAMKGGSKFKLKTGSLGKLPVKRPDIPESLLKMKDDGPEEEEEEEEEEMEEEQVVDAINSRASNLEMKMTTQEETGKETNAPDGSPCNNRNLEYLQDGKPLVLIFPVMQLSPLMLNFSELCESHKVQQPFFSSQYPDDDPDYCIWIPPAGQSGDGKTHLNEKYGY</sequence>
<evidence type="ECO:0000256" key="1">
    <source>
        <dbReference type="SAM" id="Coils"/>
    </source>
</evidence>
<keyword evidence="4" id="KW-1185">Reference proteome</keyword>
<feature type="compositionally biased region" description="Acidic residues" evidence="2">
    <location>
        <begin position="215"/>
        <end position="229"/>
    </location>
</feature>
<organism evidence="3 4">
    <name type="scientific">Strix occidentalis caurina</name>
    <name type="common">northern spotted owl</name>
    <dbReference type="NCBI Taxonomy" id="311401"/>
    <lineage>
        <taxon>Eukaryota</taxon>
        <taxon>Metazoa</taxon>
        <taxon>Chordata</taxon>
        <taxon>Craniata</taxon>
        <taxon>Vertebrata</taxon>
        <taxon>Euteleostomi</taxon>
        <taxon>Archelosauria</taxon>
        <taxon>Archosauria</taxon>
        <taxon>Dinosauria</taxon>
        <taxon>Saurischia</taxon>
        <taxon>Theropoda</taxon>
        <taxon>Coelurosauria</taxon>
        <taxon>Aves</taxon>
        <taxon>Neognathae</taxon>
        <taxon>Neoaves</taxon>
        <taxon>Telluraves</taxon>
        <taxon>Strigiformes</taxon>
        <taxon>Strigidae</taxon>
        <taxon>Strix</taxon>
    </lineage>
</organism>
<feature type="region of interest" description="Disordered" evidence="2">
    <location>
        <begin position="248"/>
        <end position="270"/>
    </location>
</feature>
<name>A0A8D0KX20_STROC</name>
<feature type="region of interest" description="Disordered" evidence="2">
    <location>
        <begin position="198"/>
        <end position="229"/>
    </location>
</feature>
<dbReference type="AlphaFoldDB" id="A0A8D0KX20"/>